<proteinExistence type="predicted"/>
<reference evidence="1 2" key="1">
    <citation type="submission" date="2018-04" db="EMBL/GenBank/DDBJ databases">
        <authorList>
            <person name="Huttner S."/>
            <person name="Dainat J."/>
        </authorList>
    </citation>
    <scope>NUCLEOTIDE SEQUENCE [LARGE SCALE GENOMIC DNA]</scope>
</reference>
<evidence type="ECO:0000313" key="2">
    <source>
        <dbReference type="Proteomes" id="UP000289323"/>
    </source>
</evidence>
<gene>
    <name evidence="1" type="ORF">TT172_LOCUS9501</name>
</gene>
<dbReference type="EMBL" id="OUUZ01000019">
    <property type="protein sequence ID" value="SPQ27082.1"/>
    <property type="molecule type" value="Genomic_DNA"/>
</dbReference>
<dbReference type="AlphaFoldDB" id="A0A3S4CC81"/>
<name>A0A3S4CC81_9PEZI</name>
<evidence type="ECO:0000313" key="1">
    <source>
        <dbReference type="EMBL" id="SPQ27082.1"/>
    </source>
</evidence>
<accession>A0A3S4CC81</accession>
<sequence length="77" mass="8324">MHVFFHHDGDLADARNANVIGAFLAVLPPEKAAAEANRWILVLRTGQQSTMAIELKQTDPVGNTAVCCSPGPRVLDR</sequence>
<protein>
    <submittedName>
        <fullName evidence="1">600ae2ea-6ac0-4887-8d90-6a2283057779</fullName>
    </submittedName>
</protein>
<organism evidence="1 2">
    <name type="scientific">Thermothielavioides terrestris</name>
    <dbReference type="NCBI Taxonomy" id="2587410"/>
    <lineage>
        <taxon>Eukaryota</taxon>
        <taxon>Fungi</taxon>
        <taxon>Dikarya</taxon>
        <taxon>Ascomycota</taxon>
        <taxon>Pezizomycotina</taxon>
        <taxon>Sordariomycetes</taxon>
        <taxon>Sordariomycetidae</taxon>
        <taxon>Sordariales</taxon>
        <taxon>Chaetomiaceae</taxon>
        <taxon>Thermothielavioides</taxon>
    </lineage>
</organism>
<dbReference type="Proteomes" id="UP000289323">
    <property type="component" value="Unassembled WGS sequence"/>
</dbReference>